<dbReference type="AlphaFoldDB" id="A0A0G1XG75"/>
<gene>
    <name evidence="2" type="ORF">UY72_C0029G0008</name>
</gene>
<dbReference type="Proteomes" id="UP000034846">
    <property type="component" value="Unassembled WGS sequence"/>
</dbReference>
<sequence length="76" mass="8767">MTDHNINEYIHDFEKSYNSRPDPKACDPKALQIRLQVTNKNAQRELSVFVGDPEASQHELRRQAGGTRAVYHGMER</sequence>
<proteinExistence type="predicted"/>
<comment type="caution">
    <text evidence="2">The sequence shown here is derived from an EMBL/GenBank/DDBJ whole genome shotgun (WGS) entry which is preliminary data.</text>
</comment>
<accession>A0A0G1XG75</accession>
<evidence type="ECO:0000256" key="1">
    <source>
        <dbReference type="SAM" id="MobiDB-lite"/>
    </source>
</evidence>
<evidence type="ECO:0000313" key="3">
    <source>
        <dbReference type="Proteomes" id="UP000034846"/>
    </source>
</evidence>
<reference evidence="2 3" key="1">
    <citation type="journal article" date="2015" name="Nature">
        <title>rRNA introns, odd ribosomes, and small enigmatic genomes across a large radiation of phyla.</title>
        <authorList>
            <person name="Brown C.T."/>
            <person name="Hug L.A."/>
            <person name="Thomas B.C."/>
            <person name="Sharon I."/>
            <person name="Castelle C.J."/>
            <person name="Singh A."/>
            <person name="Wilkins M.J."/>
            <person name="Williams K.H."/>
            <person name="Banfield J.F."/>
        </authorList>
    </citation>
    <scope>NUCLEOTIDE SEQUENCE [LARGE SCALE GENOMIC DNA]</scope>
</reference>
<name>A0A0G1XG75_9BACT</name>
<evidence type="ECO:0000313" key="2">
    <source>
        <dbReference type="EMBL" id="KKW29915.1"/>
    </source>
</evidence>
<feature type="region of interest" description="Disordered" evidence="1">
    <location>
        <begin position="53"/>
        <end position="76"/>
    </location>
</feature>
<organism evidence="2 3">
    <name type="scientific">Candidatus Uhrbacteria bacterium GW2011_GWD2_52_7</name>
    <dbReference type="NCBI Taxonomy" id="1618989"/>
    <lineage>
        <taxon>Bacteria</taxon>
        <taxon>Candidatus Uhriibacteriota</taxon>
    </lineage>
</organism>
<dbReference type="EMBL" id="LCRD01000029">
    <property type="protein sequence ID" value="KKW29915.1"/>
    <property type="molecule type" value="Genomic_DNA"/>
</dbReference>
<protein>
    <submittedName>
        <fullName evidence="2">Uncharacterized protein</fullName>
    </submittedName>
</protein>